<dbReference type="InterPro" id="IPR013083">
    <property type="entry name" value="Znf_RING/FYVE/PHD"/>
</dbReference>
<reference evidence="13" key="1">
    <citation type="submission" date="2020-02" db="EMBL/GenBank/DDBJ databases">
        <authorList>
            <person name="Scholz U."/>
            <person name="Mascher M."/>
            <person name="Fiebig A."/>
        </authorList>
    </citation>
    <scope>NUCLEOTIDE SEQUENCE</scope>
</reference>
<dbReference type="CDD" id="cd16461">
    <property type="entry name" value="RING-H2_EL5-like"/>
    <property type="match status" value="1"/>
</dbReference>
<dbReference type="Pfam" id="PF13639">
    <property type="entry name" value="zf-RING_2"/>
    <property type="match status" value="1"/>
</dbReference>
<dbReference type="AlphaFoldDB" id="A0A7I8L6D5"/>
<dbReference type="SUPFAM" id="SSF57850">
    <property type="entry name" value="RING/U-box"/>
    <property type="match status" value="1"/>
</dbReference>
<sequence>MNSPVTRISSSPVQLIHPRKLFFPTPVAAPRAPISAARPRWRGLDGSVVAVLVVLLCGTICSLALNAVVRCALRWSGRGSGGASRGRAALEGLPVLAYSSGMELVGAAAAECAICLAEFSEGERVRVLPPCNHGFHAKCVDRWLAAHSSCPYCRGCLAAGGGQQDRRPRSRSRGSAARADDDRPPPL</sequence>
<dbReference type="OrthoDB" id="8062037at2759"/>
<dbReference type="PROSITE" id="PS50089">
    <property type="entry name" value="ZF_RING_2"/>
    <property type="match status" value="1"/>
</dbReference>
<name>A0A7I8L6D5_SPIIN</name>
<dbReference type="Gene3D" id="3.30.40.10">
    <property type="entry name" value="Zinc/RING finger domain, C3HC4 (zinc finger)"/>
    <property type="match status" value="1"/>
</dbReference>
<evidence type="ECO:0000256" key="2">
    <source>
        <dbReference type="ARBA" id="ARBA00022679"/>
    </source>
</evidence>
<gene>
    <name evidence="13" type="ORF">SI8410_11015904</name>
</gene>
<keyword evidence="3 11" id="KW-0812">Transmembrane</keyword>
<evidence type="ECO:0000256" key="9">
    <source>
        <dbReference type="PROSITE-ProRule" id="PRU00175"/>
    </source>
</evidence>
<dbReference type="InterPro" id="IPR044602">
    <property type="entry name" value="ATL10/ATL72-79-like"/>
</dbReference>
<keyword evidence="7 11" id="KW-0472">Membrane</keyword>
<dbReference type="GO" id="GO:0016740">
    <property type="term" value="F:transferase activity"/>
    <property type="evidence" value="ECO:0007669"/>
    <property type="project" value="UniProtKB-KW"/>
</dbReference>
<comment type="similarity">
    <text evidence="8">Belongs to the RING-type zinc finger family. ATL subfamily.</text>
</comment>
<evidence type="ECO:0000256" key="11">
    <source>
        <dbReference type="SAM" id="Phobius"/>
    </source>
</evidence>
<evidence type="ECO:0000259" key="12">
    <source>
        <dbReference type="PROSITE" id="PS50089"/>
    </source>
</evidence>
<dbReference type="PANTHER" id="PTHR46905:SF7">
    <property type="entry name" value="RING-H2 FINGER PROTEIN ATL78"/>
    <property type="match status" value="1"/>
</dbReference>
<protein>
    <recommendedName>
        <fullName evidence="12">RING-type domain-containing protein</fullName>
    </recommendedName>
</protein>
<evidence type="ECO:0000256" key="5">
    <source>
        <dbReference type="ARBA" id="ARBA00022833"/>
    </source>
</evidence>
<feature type="compositionally biased region" description="Basic and acidic residues" evidence="10">
    <location>
        <begin position="178"/>
        <end position="187"/>
    </location>
</feature>
<dbReference type="EMBL" id="LR746274">
    <property type="protein sequence ID" value="CAA7405226.1"/>
    <property type="molecule type" value="Genomic_DNA"/>
</dbReference>
<dbReference type="GO" id="GO:0016567">
    <property type="term" value="P:protein ubiquitination"/>
    <property type="evidence" value="ECO:0007669"/>
    <property type="project" value="UniProtKB-UniPathway"/>
</dbReference>
<evidence type="ECO:0000256" key="8">
    <source>
        <dbReference type="ARBA" id="ARBA00024209"/>
    </source>
</evidence>
<evidence type="ECO:0000256" key="3">
    <source>
        <dbReference type="ARBA" id="ARBA00022692"/>
    </source>
</evidence>
<keyword evidence="9" id="KW-0863">Zinc-finger</keyword>
<comment type="subcellular location">
    <subcellularLocation>
        <location evidence="1">Membrane</location>
        <topology evidence="1">Single-pass membrane protein</topology>
    </subcellularLocation>
</comment>
<feature type="domain" description="RING-type" evidence="12">
    <location>
        <begin position="112"/>
        <end position="154"/>
    </location>
</feature>
<feature type="transmembrane region" description="Helical" evidence="11">
    <location>
        <begin position="48"/>
        <end position="69"/>
    </location>
</feature>
<dbReference type="UniPathway" id="UPA00143"/>
<keyword evidence="2" id="KW-0808">Transferase</keyword>
<dbReference type="GO" id="GO:0008270">
    <property type="term" value="F:zinc ion binding"/>
    <property type="evidence" value="ECO:0007669"/>
    <property type="project" value="UniProtKB-KW"/>
</dbReference>
<accession>A0A7I8L6D5</accession>
<feature type="region of interest" description="Disordered" evidence="10">
    <location>
        <begin position="159"/>
        <end position="187"/>
    </location>
</feature>
<dbReference type="Proteomes" id="UP000663760">
    <property type="component" value="Chromosome 11"/>
</dbReference>
<keyword evidence="4" id="KW-0479">Metal-binding</keyword>
<evidence type="ECO:0000256" key="6">
    <source>
        <dbReference type="ARBA" id="ARBA00022989"/>
    </source>
</evidence>
<evidence type="ECO:0000256" key="4">
    <source>
        <dbReference type="ARBA" id="ARBA00022723"/>
    </source>
</evidence>
<keyword evidence="5" id="KW-0862">Zinc</keyword>
<evidence type="ECO:0000313" key="13">
    <source>
        <dbReference type="EMBL" id="CAA7405226.1"/>
    </source>
</evidence>
<dbReference type="PANTHER" id="PTHR46905">
    <property type="entry name" value="RING-H2 FINGER PROTEIN ATL78"/>
    <property type="match status" value="1"/>
</dbReference>
<evidence type="ECO:0000256" key="10">
    <source>
        <dbReference type="SAM" id="MobiDB-lite"/>
    </source>
</evidence>
<dbReference type="GO" id="GO:0016020">
    <property type="term" value="C:membrane"/>
    <property type="evidence" value="ECO:0007669"/>
    <property type="project" value="UniProtKB-SubCell"/>
</dbReference>
<proteinExistence type="inferred from homology"/>
<keyword evidence="6 11" id="KW-1133">Transmembrane helix</keyword>
<dbReference type="SMART" id="SM00184">
    <property type="entry name" value="RING"/>
    <property type="match status" value="1"/>
</dbReference>
<organism evidence="13 14">
    <name type="scientific">Spirodela intermedia</name>
    <name type="common">Intermediate duckweed</name>
    <dbReference type="NCBI Taxonomy" id="51605"/>
    <lineage>
        <taxon>Eukaryota</taxon>
        <taxon>Viridiplantae</taxon>
        <taxon>Streptophyta</taxon>
        <taxon>Embryophyta</taxon>
        <taxon>Tracheophyta</taxon>
        <taxon>Spermatophyta</taxon>
        <taxon>Magnoliopsida</taxon>
        <taxon>Liliopsida</taxon>
        <taxon>Araceae</taxon>
        <taxon>Lemnoideae</taxon>
        <taxon>Spirodela</taxon>
    </lineage>
</organism>
<evidence type="ECO:0000256" key="1">
    <source>
        <dbReference type="ARBA" id="ARBA00004167"/>
    </source>
</evidence>
<dbReference type="InterPro" id="IPR001841">
    <property type="entry name" value="Znf_RING"/>
</dbReference>
<evidence type="ECO:0000313" key="14">
    <source>
        <dbReference type="Proteomes" id="UP000663760"/>
    </source>
</evidence>
<keyword evidence="14" id="KW-1185">Reference proteome</keyword>
<evidence type="ECO:0000256" key="7">
    <source>
        <dbReference type="ARBA" id="ARBA00023136"/>
    </source>
</evidence>